<proteinExistence type="predicted"/>
<gene>
    <name evidence="1" type="ORF">HPB47_009888</name>
</gene>
<accession>A0AC60P0X2</accession>
<keyword evidence="2" id="KW-1185">Reference proteome</keyword>
<protein>
    <submittedName>
        <fullName evidence="1">Uncharacterized protein</fullName>
    </submittedName>
</protein>
<sequence length="163" mass="18471">MEECTRDQHCKNCGGAHVATSNNCPKRKIPEKKQPAKPPQPKLPRESYAAAAKATATSQAHLRGQQNTQQEVIQIPPNPGKPTVDSNEKMAAPNWIPEWTQRTKAKSTEQPDWRKEVQALEARFEKQESKIAKFEKDVEMGFNMVFQVLGEIKKEIAELKHSR</sequence>
<dbReference type="EMBL" id="JABSTQ010011305">
    <property type="protein sequence ID" value="KAG0412955.1"/>
    <property type="molecule type" value="Genomic_DNA"/>
</dbReference>
<name>A0AC60P0X2_IXOPE</name>
<evidence type="ECO:0000313" key="2">
    <source>
        <dbReference type="Proteomes" id="UP000805193"/>
    </source>
</evidence>
<organism evidence="1 2">
    <name type="scientific">Ixodes persulcatus</name>
    <name type="common">Taiga tick</name>
    <dbReference type="NCBI Taxonomy" id="34615"/>
    <lineage>
        <taxon>Eukaryota</taxon>
        <taxon>Metazoa</taxon>
        <taxon>Ecdysozoa</taxon>
        <taxon>Arthropoda</taxon>
        <taxon>Chelicerata</taxon>
        <taxon>Arachnida</taxon>
        <taxon>Acari</taxon>
        <taxon>Parasitiformes</taxon>
        <taxon>Ixodida</taxon>
        <taxon>Ixodoidea</taxon>
        <taxon>Ixodidae</taxon>
        <taxon>Ixodinae</taxon>
        <taxon>Ixodes</taxon>
    </lineage>
</organism>
<dbReference type="Proteomes" id="UP000805193">
    <property type="component" value="Unassembled WGS sequence"/>
</dbReference>
<reference evidence="1 2" key="1">
    <citation type="journal article" date="2020" name="Cell">
        <title>Large-Scale Comparative Analyses of Tick Genomes Elucidate Their Genetic Diversity and Vector Capacities.</title>
        <authorList>
            <consortium name="Tick Genome and Microbiome Consortium (TIGMIC)"/>
            <person name="Jia N."/>
            <person name="Wang J."/>
            <person name="Shi W."/>
            <person name="Du L."/>
            <person name="Sun Y."/>
            <person name="Zhan W."/>
            <person name="Jiang J.F."/>
            <person name="Wang Q."/>
            <person name="Zhang B."/>
            <person name="Ji P."/>
            <person name="Bell-Sakyi L."/>
            <person name="Cui X.M."/>
            <person name="Yuan T.T."/>
            <person name="Jiang B.G."/>
            <person name="Yang W.F."/>
            <person name="Lam T.T."/>
            <person name="Chang Q.C."/>
            <person name="Ding S.J."/>
            <person name="Wang X.J."/>
            <person name="Zhu J.G."/>
            <person name="Ruan X.D."/>
            <person name="Zhao L."/>
            <person name="Wei J.T."/>
            <person name="Ye R.Z."/>
            <person name="Que T.C."/>
            <person name="Du C.H."/>
            <person name="Zhou Y.H."/>
            <person name="Cheng J.X."/>
            <person name="Dai P.F."/>
            <person name="Guo W.B."/>
            <person name="Han X.H."/>
            <person name="Huang E.J."/>
            <person name="Li L.F."/>
            <person name="Wei W."/>
            <person name="Gao Y.C."/>
            <person name="Liu J.Z."/>
            <person name="Shao H.Z."/>
            <person name="Wang X."/>
            <person name="Wang C.C."/>
            <person name="Yang T.C."/>
            <person name="Huo Q.B."/>
            <person name="Li W."/>
            <person name="Chen H.Y."/>
            <person name="Chen S.E."/>
            <person name="Zhou L.G."/>
            <person name="Ni X.B."/>
            <person name="Tian J.H."/>
            <person name="Sheng Y."/>
            <person name="Liu T."/>
            <person name="Pan Y.S."/>
            <person name="Xia L.Y."/>
            <person name="Li J."/>
            <person name="Zhao F."/>
            <person name="Cao W.C."/>
        </authorList>
    </citation>
    <scope>NUCLEOTIDE SEQUENCE [LARGE SCALE GENOMIC DNA]</scope>
    <source>
        <strain evidence="1">Iper-2018</strain>
    </source>
</reference>
<comment type="caution">
    <text evidence="1">The sequence shown here is derived from an EMBL/GenBank/DDBJ whole genome shotgun (WGS) entry which is preliminary data.</text>
</comment>
<evidence type="ECO:0000313" key="1">
    <source>
        <dbReference type="EMBL" id="KAG0412955.1"/>
    </source>
</evidence>